<evidence type="ECO:0000313" key="2">
    <source>
        <dbReference type="EMBL" id="ASR47650.1"/>
    </source>
</evidence>
<dbReference type="Proteomes" id="UP000214666">
    <property type="component" value="Chromosome"/>
</dbReference>
<evidence type="ECO:0000259" key="1">
    <source>
        <dbReference type="Pfam" id="PF00583"/>
    </source>
</evidence>
<dbReference type="SUPFAM" id="SSF55729">
    <property type="entry name" value="Acyl-CoA N-acyltransferases (Nat)"/>
    <property type="match status" value="1"/>
</dbReference>
<dbReference type="GO" id="GO:0016747">
    <property type="term" value="F:acyltransferase activity, transferring groups other than amino-acyl groups"/>
    <property type="evidence" value="ECO:0007669"/>
    <property type="project" value="InterPro"/>
</dbReference>
<organism evidence="2 3">
    <name type="scientific">Paenibacillus kribbensis</name>
    <dbReference type="NCBI Taxonomy" id="172713"/>
    <lineage>
        <taxon>Bacteria</taxon>
        <taxon>Bacillati</taxon>
        <taxon>Bacillota</taxon>
        <taxon>Bacilli</taxon>
        <taxon>Bacillales</taxon>
        <taxon>Paenibacillaceae</taxon>
        <taxon>Paenibacillus</taxon>
    </lineage>
</organism>
<accession>A0A222WMC2</accession>
<sequence>MKNPATSIEWYKNQIREDGCYCMRSMQKALGYVHKLNWTENEFSQGLTYIQIRKDNKPAGFMEYALGEQAWRAVHADGYLLIHCLWMGVTGLGLGSQLIQRCIEDAVRLGKKGVAVVTNTDTSWAPGPDIFLKNGFQHVENGPYSFQLYVYKLNRNHIDPYFPNNWSQRLERFSEGLTILRTHQCPYLEIATQNVIEAAENVGIQPEIMYIHDRSQLMELSPTPYGVFHVIYKGELISYHRLTPRSFAKRLSMLYDKS</sequence>
<proteinExistence type="predicted"/>
<dbReference type="InterPro" id="IPR016181">
    <property type="entry name" value="Acyl_CoA_acyltransferase"/>
</dbReference>
<dbReference type="EMBL" id="CP020028">
    <property type="protein sequence ID" value="ASR47650.1"/>
    <property type="molecule type" value="Genomic_DNA"/>
</dbReference>
<dbReference type="RefSeq" id="WP_094155217.1">
    <property type="nucleotide sequence ID" value="NZ_CP020028.1"/>
</dbReference>
<keyword evidence="3" id="KW-1185">Reference proteome</keyword>
<keyword evidence="2" id="KW-0808">Transferase</keyword>
<dbReference type="Pfam" id="PF00583">
    <property type="entry name" value="Acetyltransf_1"/>
    <property type="match status" value="1"/>
</dbReference>
<evidence type="ECO:0000313" key="3">
    <source>
        <dbReference type="Proteomes" id="UP000214666"/>
    </source>
</evidence>
<dbReference type="AlphaFoldDB" id="A0A222WMC2"/>
<reference evidence="2 3" key="1">
    <citation type="submission" date="2017-03" db="EMBL/GenBank/DDBJ databases">
        <title>Complete genome sequence of Paenibacillus Kribbensis producing bioflocculants.</title>
        <authorList>
            <person name="Lee H.-G."/>
            <person name="Oh H.-M."/>
        </authorList>
    </citation>
    <scope>NUCLEOTIDE SEQUENCE [LARGE SCALE GENOMIC DNA]</scope>
    <source>
        <strain evidence="2 3">AM49</strain>
    </source>
</reference>
<protein>
    <submittedName>
        <fullName evidence="2">GNAT family N-acetyltransferase</fullName>
    </submittedName>
</protein>
<dbReference type="Gene3D" id="3.40.630.30">
    <property type="match status" value="1"/>
</dbReference>
<dbReference type="KEGG" id="pkb:B4V02_13690"/>
<dbReference type="InterPro" id="IPR000182">
    <property type="entry name" value="GNAT_dom"/>
</dbReference>
<name>A0A222WMC2_9BACL</name>
<feature type="domain" description="N-acetyltransferase" evidence="1">
    <location>
        <begin position="36"/>
        <end position="116"/>
    </location>
</feature>
<dbReference type="STRING" id="172713.GCA_001705305_04920"/>
<gene>
    <name evidence="2" type="ORF">B4V02_13690</name>
</gene>
<dbReference type="OrthoDB" id="3172674at2"/>